<evidence type="ECO:0000259" key="1">
    <source>
        <dbReference type="Pfam" id="PF14742"/>
    </source>
</evidence>
<dbReference type="Pfam" id="PF22422">
    <property type="entry name" value="MGH1-like_GH"/>
    <property type="match status" value="1"/>
</dbReference>
<comment type="caution">
    <text evidence="3">The sequence shown here is derived from an EMBL/GenBank/DDBJ whole genome shotgun (WGS) entry which is preliminary data.</text>
</comment>
<feature type="domain" description="Mannosylglycerate hydrolase MGH1-like glycoside hydrolase" evidence="2">
    <location>
        <begin position="327"/>
        <end position="625"/>
    </location>
</feature>
<dbReference type="SUPFAM" id="SSF48208">
    <property type="entry name" value="Six-hairpin glycosidases"/>
    <property type="match status" value="1"/>
</dbReference>
<proteinExistence type="predicted"/>
<evidence type="ECO:0008006" key="5">
    <source>
        <dbReference type="Google" id="ProtNLM"/>
    </source>
</evidence>
<evidence type="ECO:0000259" key="2">
    <source>
        <dbReference type="Pfam" id="PF22422"/>
    </source>
</evidence>
<gene>
    <name evidence="3" type="ORF">MPNT_110021</name>
</gene>
<dbReference type="Pfam" id="PF14742">
    <property type="entry name" value="GDE_N_bis"/>
    <property type="match status" value="1"/>
</dbReference>
<dbReference type="Proteomes" id="UP000663859">
    <property type="component" value="Unassembled WGS sequence"/>
</dbReference>
<dbReference type="InterPro" id="IPR012341">
    <property type="entry name" value="6hp_glycosidase-like_sf"/>
</dbReference>
<reference evidence="3" key="1">
    <citation type="submission" date="2021-02" db="EMBL/GenBank/DDBJ databases">
        <authorList>
            <person name="Cremers G."/>
            <person name="Picone N."/>
        </authorList>
    </citation>
    <scope>NUCLEOTIDE SEQUENCE</scope>
    <source>
        <strain evidence="3">PQ17</strain>
    </source>
</reference>
<dbReference type="Gene3D" id="1.50.10.10">
    <property type="match status" value="1"/>
</dbReference>
<dbReference type="InterPro" id="IPR032856">
    <property type="entry name" value="GDE_N_bis"/>
</dbReference>
<dbReference type="GO" id="GO:0005975">
    <property type="term" value="P:carbohydrate metabolic process"/>
    <property type="evidence" value="ECO:0007669"/>
    <property type="project" value="InterPro"/>
</dbReference>
<dbReference type="InterPro" id="IPR008928">
    <property type="entry name" value="6-hairpin_glycosidase_sf"/>
</dbReference>
<protein>
    <recommendedName>
        <fullName evidence="5">Amylo-alpha-1,6-glucosidase</fullName>
    </recommendedName>
</protein>
<keyword evidence="4" id="KW-1185">Reference proteome</keyword>
<accession>A0A8J2BJA3</accession>
<sequence length="747" mass="83481">MEQASETPSPKEERAIRLASYSEPELGEMIDEFSIRASGGAAAERSRVLKCGDLFAVADSFGDMRPELVREQGLYYKGTRFLAQWQLELEGGRPLLLSSTVKEDNVLLAVDLTNPDMEQQDGRWVRHGTLHMFRSRFLWKHACFERLRVTNYGLAPVSFGIGYAFGADFVDLFEVRGLKRKRRGSLSPPKLEEGSVSVTYHGLDGVTRVVRLVFWPAPQRLEANRVVWQGRLVPKAEWTIFVTIFCMVDEARPLILFYEAALSEATETVAARKQAGCQIVTSNEQFNDWLNRSLSDIHLMITETPEGPYPHAGIPWFSTPFGRDGIITALELLWVNPNIARGVLAFLAATQAQAEDPARDAQPGKILHEMRDGEMAALGEIPFGRYYGSVDATPLFVLLAGRFLERTGDLAFLRSLWPNIQAALEWMDHYGDRDGDGFVEYLRESPKGLVHQGWKDSSDAIFHRDGRLAEGPIALCEVQGYVFAAKQAGGRIARRLGYEEISIRLEQSAERLRQQFEQAFWCGELSMYAMALDGKKRPCCVRSSNAGHALFAGIATPNRARRVAEVLCSEEMFSGWGIRTIGSAEARFNPMSYHNGSVWPHDNALIGKGLATYGFREETLKILTGLFDASLFMDLHRLPELFCGFRRRPGEGPTLYPSACVPQAWAAASVFYLLEACLGMTIHGEERRVVFDAPRLPPFLEKVQIRNLSVGESVIDLFLERRPAGDVGIDFVQRQGTAEVAVVKRGG</sequence>
<dbReference type="InterPro" id="IPR054491">
    <property type="entry name" value="MGH1-like_GH"/>
</dbReference>
<evidence type="ECO:0000313" key="3">
    <source>
        <dbReference type="EMBL" id="CAF0691913.1"/>
    </source>
</evidence>
<name>A0A8J2BJA3_9BACT</name>
<evidence type="ECO:0000313" key="4">
    <source>
        <dbReference type="Proteomes" id="UP000663859"/>
    </source>
</evidence>
<dbReference type="RefSeq" id="WP_214096215.1">
    <property type="nucleotide sequence ID" value="NZ_CAJNOB010000003.1"/>
</dbReference>
<organism evidence="3 4">
    <name type="scientific">Candidatus Methylacidithermus pantelleriae</name>
    <dbReference type="NCBI Taxonomy" id="2744239"/>
    <lineage>
        <taxon>Bacteria</taxon>
        <taxon>Pseudomonadati</taxon>
        <taxon>Verrucomicrobiota</taxon>
        <taxon>Methylacidiphilae</taxon>
        <taxon>Methylacidiphilales</taxon>
        <taxon>Methylacidiphilaceae</taxon>
        <taxon>Candidatus Methylacidithermus</taxon>
    </lineage>
</organism>
<feature type="domain" description="Putative glycogen debranching enzyme N-terminal" evidence="1">
    <location>
        <begin position="49"/>
        <end position="242"/>
    </location>
</feature>
<dbReference type="AlphaFoldDB" id="A0A8J2BJA3"/>
<dbReference type="EMBL" id="CAJNOB010000003">
    <property type="protein sequence ID" value="CAF0691913.1"/>
    <property type="molecule type" value="Genomic_DNA"/>
</dbReference>